<dbReference type="GO" id="GO:0005524">
    <property type="term" value="F:ATP binding"/>
    <property type="evidence" value="ECO:0007669"/>
    <property type="project" value="UniProtKB-KW"/>
</dbReference>
<sequence length="248" mass="27011">MTTNMITVSNIKKSFGDKAVLKGVDFNVKSGEVYALLGSNGAGKTTMINILSTLIAPDSGVAMVNGYDVTKDGQNVRSTIALTGQFSALDDIMTGRENLQLMADLWKVPNGRKKVAEVLEMVGMTSAADKRVKSYSGGMKRRVDIAMGLISSRAVLFLDEPTTGLDPEARYEVYEVIKELKSEGTTIVLTTQYLKEAEELADKIAILHDGKIVLEGDFSELQAQHHKAHGKKNADLEDIFLKIVKKGK</sequence>
<dbReference type="AlphaFoldDB" id="A0A7X1ZA30"/>
<dbReference type="PROSITE" id="PS50893">
    <property type="entry name" value="ABC_TRANSPORTER_2"/>
    <property type="match status" value="1"/>
</dbReference>
<organism evidence="6 7">
    <name type="scientific">Lactococcus hircilactis</name>
    <dbReference type="NCBI Taxonomy" id="1494462"/>
    <lineage>
        <taxon>Bacteria</taxon>
        <taxon>Bacillati</taxon>
        <taxon>Bacillota</taxon>
        <taxon>Bacilli</taxon>
        <taxon>Lactobacillales</taxon>
        <taxon>Streptococcaceae</taxon>
        <taxon>Lactococcus</taxon>
    </lineage>
</organism>
<dbReference type="SUPFAM" id="SSF52540">
    <property type="entry name" value="P-loop containing nucleoside triphosphate hydrolases"/>
    <property type="match status" value="1"/>
</dbReference>
<comment type="caution">
    <text evidence="6">The sequence shown here is derived from an EMBL/GenBank/DDBJ whole genome shotgun (WGS) entry which is preliminary data.</text>
</comment>
<evidence type="ECO:0000313" key="7">
    <source>
        <dbReference type="Proteomes" id="UP000439550"/>
    </source>
</evidence>
<dbReference type="Proteomes" id="UP000439550">
    <property type="component" value="Unassembled WGS sequence"/>
</dbReference>
<dbReference type="RefSeq" id="WP_153497097.1">
    <property type="nucleotide sequence ID" value="NZ_CAXYUY010000006.1"/>
</dbReference>
<protein>
    <submittedName>
        <fullName evidence="6">ATP-binding cassette domain-containing protein</fullName>
    </submittedName>
</protein>
<gene>
    <name evidence="6" type="ORF">GHI93_11110</name>
</gene>
<evidence type="ECO:0000256" key="2">
    <source>
        <dbReference type="ARBA" id="ARBA00022448"/>
    </source>
</evidence>
<keyword evidence="4 6" id="KW-0067">ATP-binding</keyword>
<evidence type="ECO:0000256" key="3">
    <source>
        <dbReference type="ARBA" id="ARBA00022741"/>
    </source>
</evidence>
<dbReference type="Pfam" id="PF00005">
    <property type="entry name" value="ABC_tran"/>
    <property type="match status" value="1"/>
</dbReference>
<dbReference type="SMART" id="SM00382">
    <property type="entry name" value="AAA"/>
    <property type="match status" value="1"/>
</dbReference>
<dbReference type="InterPro" id="IPR017871">
    <property type="entry name" value="ABC_transporter-like_CS"/>
</dbReference>
<dbReference type="EMBL" id="WITJ01000020">
    <property type="protein sequence ID" value="MQW40467.1"/>
    <property type="molecule type" value="Genomic_DNA"/>
</dbReference>
<dbReference type="InterPro" id="IPR003593">
    <property type="entry name" value="AAA+_ATPase"/>
</dbReference>
<reference evidence="6 7" key="1">
    <citation type="submission" date="2019-10" db="EMBL/GenBank/DDBJ databases">
        <authorList>
            <person name="Dong K."/>
        </authorList>
    </citation>
    <scope>NUCLEOTIDE SEQUENCE [LARGE SCALE GENOMIC DNA]</scope>
    <source>
        <strain evidence="6 7">DSM 28960</strain>
    </source>
</reference>
<dbReference type="GO" id="GO:0016887">
    <property type="term" value="F:ATP hydrolysis activity"/>
    <property type="evidence" value="ECO:0007669"/>
    <property type="project" value="InterPro"/>
</dbReference>
<evidence type="ECO:0000256" key="1">
    <source>
        <dbReference type="ARBA" id="ARBA00005417"/>
    </source>
</evidence>
<name>A0A7X1ZA30_9LACT</name>
<dbReference type="PROSITE" id="PS00211">
    <property type="entry name" value="ABC_TRANSPORTER_1"/>
    <property type="match status" value="1"/>
</dbReference>
<comment type="similarity">
    <text evidence="1">Belongs to the ABC transporter superfamily.</text>
</comment>
<evidence type="ECO:0000256" key="4">
    <source>
        <dbReference type="ARBA" id="ARBA00022840"/>
    </source>
</evidence>
<dbReference type="PANTHER" id="PTHR42711">
    <property type="entry name" value="ABC TRANSPORTER ATP-BINDING PROTEIN"/>
    <property type="match status" value="1"/>
</dbReference>
<evidence type="ECO:0000313" key="6">
    <source>
        <dbReference type="EMBL" id="MQW40467.1"/>
    </source>
</evidence>
<proteinExistence type="inferred from homology"/>
<keyword evidence="3" id="KW-0547">Nucleotide-binding</keyword>
<dbReference type="InterPro" id="IPR050763">
    <property type="entry name" value="ABC_transporter_ATP-binding"/>
</dbReference>
<feature type="domain" description="ABC transporter" evidence="5">
    <location>
        <begin position="6"/>
        <end position="234"/>
    </location>
</feature>
<keyword evidence="2" id="KW-0813">Transport</keyword>
<evidence type="ECO:0000259" key="5">
    <source>
        <dbReference type="PROSITE" id="PS50893"/>
    </source>
</evidence>
<dbReference type="InterPro" id="IPR003439">
    <property type="entry name" value="ABC_transporter-like_ATP-bd"/>
</dbReference>
<keyword evidence="7" id="KW-1185">Reference proteome</keyword>
<dbReference type="InterPro" id="IPR027417">
    <property type="entry name" value="P-loop_NTPase"/>
</dbReference>
<dbReference type="Gene3D" id="3.40.50.300">
    <property type="entry name" value="P-loop containing nucleotide triphosphate hydrolases"/>
    <property type="match status" value="1"/>
</dbReference>
<dbReference type="PANTHER" id="PTHR42711:SF5">
    <property type="entry name" value="ABC TRANSPORTER ATP-BINDING PROTEIN NATA"/>
    <property type="match status" value="1"/>
</dbReference>
<accession>A0A7X1ZA30</accession>
<dbReference type="OrthoDB" id="9804819at2"/>